<keyword evidence="7" id="KW-0067">ATP-binding</keyword>
<dbReference type="Gene3D" id="3.30.450.20">
    <property type="entry name" value="PAS domain"/>
    <property type="match status" value="2"/>
</dbReference>
<proteinExistence type="predicted"/>
<dbReference type="PANTHER" id="PTHR41523:SF8">
    <property type="entry name" value="ETHYLENE RESPONSE SENSOR PROTEIN"/>
    <property type="match status" value="1"/>
</dbReference>
<evidence type="ECO:0000313" key="13">
    <source>
        <dbReference type="Proteomes" id="UP001464891"/>
    </source>
</evidence>
<dbReference type="PROSITE" id="PS50113">
    <property type="entry name" value="PAC"/>
    <property type="match status" value="2"/>
</dbReference>
<evidence type="ECO:0000259" key="10">
    <source>
        <dbReference type="PROSITE" id="PS50112"/>
    </source>
</evidence>
<dbReference type="Pfam" id="PF25487">
    <property type="entry name" value="ETR1_N"/>
    <property type="match status" value="1"/>
</dbReference>
<keyword evidence="4" id="KW-0808">Transferase</keyword>
<dbReference type="SMART" id="SM00091">
    <property type="entry name" value="PAS"/>
    <property type="match status" value="2"/>
</dbReference>
<feature type="domain" description="PAS" evidence="10">
    <location>
        <begin position="334"/>
        <end position="365"/>
    </location>
</feature>
<evidence type="ECO:0000313" key="12">
    <source>
        <dbReference type="EMBL" id="MEP0815604.1"/>
    </source>
</evidence>
<protein>
    <recommendedName>
        <fullName evidence="2">histidine kinase</fullName>
        <ecNumber evidence="2">2.7.13.3</ecNumber>
    </recommendedName>
</protein>
<sequence>MWEFFSNFLSSDQFIPHGHCYLWQPHLVWLHAISDLAIALAYYSIPVLLLYFIHKRRDIPFPWIFLLFGAFIIACGTTHILEVWTLWYPIYWVSGTIKAFTAIVSLFTALELGPLMPKLLALPSSAQLEKTNRELEQQILERQQAELALQATHSQLEIRVTERTAALAQVNKELRLEIAERQHMEATLRESEQRFRATFEQAAVGIGHVGLDGQWLRVNQKLCDIVGYSRSELLNLTFQDITHPDDLAADLGHVHQILAGTISTFSMEKRYICKDGSTNWVNLTVSLMREATQPKYFISVIEDISERRQAEAKLQKSLKELSDIKFALDQAAIVAATDQKGTINYVNDTFCELSQYSREELIGKNHRLINSSYHDLDFFQNFWVTISKGKVWKGEIKNRAKDGSYYWVDTTIVPFLNEQSQPFQYLSIRFDITNRKQIEEDMRTSLREKEVLLKEIHHRVKNNLQIISSLLNLQAQYLNDSAALAIFRESQNRIESMALIHEKLYQSKDMARINASEYIYDLVTNLFYTYEINSEAIALRINIDEIWLGLDTAIPCGLIINELVLNALKHAFPKGHTGEICISFGLRDAHHLMLVVSDTGVGLPKDLDYQNTDSLGLQLVNALTQQLEGVIEINQSNGVKFEIVFSN</sequence>
<dbReference type="SUPFAM" id="SSF55874">
    <property type="entry name" value="ATPase domain of HSP90 chaperone/DNA topoisomerase II/histidine kinase"/>
    <property type="match status" value="1"/>
</dbReference>
<dbReference type="RefSeq" id="WP_190431152.1">
    <property type="nucleotide sequence ID" value="NZ_JAMPKM010000001.1"/>
</dbReference>
<dbReference type="PANTHER" id="PTHR41523">
    <property type="entry name" value="TWO-COMPONENT SYSTEM SENSOR PROTEIN"/>
    <property type="match status" value="1"/>
</dbReference>
<dbReference type="InterPro" id="IPR001610">
    <property type="entry name" value="PAC"/>
</dbReference>
<keyword evidence="9" id="KW-0472">Membrane</keyword>
<dbReference type="InterPro" id="IPR058544">
    <property type="entry name" value="ETR1_N"/>
</dbReference>
<dbReference type="Pfam" id="PF07568">
    <property type="entry name" value="HisKA_2"/>
    <property type="match status" value="1"/>
</dbReference>
<reference evidence="12 13" key="1">
    <citation type="submission" date="2022-04" db="EMBL/GenBank/DDBJ databases">
        <title>Positive selection, recombination, and allopatry shape intraspecific diversity of widespread and dominant cyanobacteria.</title>
        <authorList>
            <person name="Wei J."/>
            <person name="Shu W."/>
            <person name="Hu C."/>
        </authorList>
    </citation>
    <scope>NUCLEOTIDE SEQUENCE [LARGE SCALE GENOMIC DNA]</scope>
    <source>
        <strain evidence="12 13">GB2-A4</strain>
    </source>
</reference>
<feature type="transmembrane region" description="Helical" evidence="9">
    <location>
        <begin position="90"/>
        <end position="110"/>
    </location>
</feature>
<dbReference type="CDD" id="cd00130">
    <property type="entry name" value="PAS"/>
    <property type="match status" value="2"/>
</dbReference>
<dbReference type="NCBIfam" id="TIGR00229">
    <property type="entry name" value="sensory_box"/>
    <property type="match status" value="2"/>
</dbReference>
<dbReference type="Proteomes" id="UP001464891">
    <property type="component" value="Unassembled WGS sequence"/>
</dbReference>
<dbReference type="EMBL" id="JAMPKM010000001">
    <property type="protein sequence ID" value="MEP0815604.1"/>
    <property type="molecule type" value="Genomic_DNA"/>
</dbReference>
<evidence type="ECO:0000259" key="11">
    <source>
        <dbReference type="PROSITE" id="PS50113"/>
    </source>
</evidence>
<dbReference type="InterPro" id="IPR013655">
    <property type="entry name" value="PAS_fold_3"/>
</dbReference>
<dbReference type="InterPro" id="IPR003594">
    <property type="entry name" value="HATPase_dom"/>
</dbReference>
<name>A0ABV0J1E6_9CYAN</name>
<dbReference type="InterPro" id="IPR035965">
    <property type="entry name" value="PAS-like_dom_sf"/>
</dbReference>
<dbReference type="Gene3D" id="3.30.565.10">
    <property type="entry name" value="Histidine kinase-like ATPase, C-terminal domain"/>
    <property type="match status" value="1"/>
</dbReference>
<evidence type="ECO:0000256" key="1">
    <source>
        <dbReference type="ARBA" id="ARBA00000085"/>
    </source>
</evidence>
<feature type="domain" description="PAS" evidence="10">
    <location>
        <begin position="191"/>
        <end position="261"/>
    </location>
</feature>
<keyword evidence="6" id="KW-0418">Kinase</keyword>
<keyword evidence="3" id="KW-0597">Phosphoprotein</keyword>
<feature type="domain" description="PAC" evidence="11">
    <location>
        <begin position="265"/>
        <end position="316"/>
    </location>
</feature>
<keyword evidence="9" id="KW-1133">Transmembrane helix</keyword>
<keyword evidence="5" id="KW-0547">Nucleotide-binding</keyword>
<dbReference type="Pfam" id="PF13426">
    <property type="entry name" value="PAS_9"/>
    <property type="match status" value="1"/>
</dbReference>
<evidence type="ECO:0000256" key="9">
    <source>
        <dbReference type="SAM" id="Phobius"/>
    </source>
</evidence>
<dbReference type="Pfam" id="PF02518">
    <property type="entry name" value="HATPase_c"/>
    <property type="match status" value="1"/>
</dbReference>
<dbReference type="InterPro" id="IPR011495">
    <property type="entry name" value="Sig_transdc_His_kin_sub2_dim/P"/>
</dbReference>
<gene>
    <name evidence="12" type="ORF">NC998_00670</name>
</gene>
<keyword evidence="8" id="KW-0843">Virulence</keyword>
<dbReference type="SMART" id="SM00387">
    <property type="entry name" value="HATPase_c"/>
    <property type="match status" value="1"/>
</dbReference>
<dbReference type="InterPro" id="IPR000700">
    <property type="entry name" value="PAS-assoc_C"/>
</dbReference>
<dbReference type="EC" id="2.7.13.3" evidence="2"/>
<dbReference type="InterPro" id="IPR036890">
    <property type="entry name" value="HATPase_C_sf"/>
</dbReference>
<feature type="transmembrane region" description="Helical" evidence="9">
    <location>
        <begin position="63"/>
        <end position="84"/>
    </location>
</feature>
<evidence type="ECO:0000256" key="7">
    <source>
        <dbReference type="ARBA" id="ARBA00022840"/>
    </source>
</evidence>
<keyword evidence="9" id="KW-0812">Transmembrane</keyword>
<evidence type="ECO:0000256" key="8">
    <source>
        <dbReference type="ARBA" id="ARBA00023026"/>
    </source>
</evidence>
<dbReference type="InterPro" id="IPR000014">
    <property type="entry name" value="PAS"/>
</dbReference>
<organism evidence="12 13">
    <name type="scientific">Trichocoleus desertorum GB2-A4</name>
    <dbReference type="NCBI Taxonomy" id="2933944"/>
    <lineage>
        <taxon>Bacteria</taxon>
        <taxon>Bacillati</taxon>
        <taxon>Cyanobacteriota</taxon>
        <taxon>Cyanophyceae</taxon>
        <taxon>Leptolyngbyales</taxon>
        <taxon>Trichocoleusaceae</taxon>
        <taxon>Trichocoleus</taxon>
    </lineage>
</organism>
<evidence type="ECO:0000256" key="3">
    <source>
        <dbReference type="ARBA" id="ARBA00022553"/>
    </source>
</evidence>
<feature type="domain" description="PAC" evidence="11">
    <location>
        <begin position="392"/>
        <end position="444"/>
    </location>
</feature>
<evidence type="ECO:0000256" key="2">
    <source>
        <dbReference type="ARBA" id="ARBA00012438"/>
    </source>
</evidence>
<evidence type="ECO:0000256" key="4">
    <source>
        <dbReference type="ARBA" id="ARBA00022679"/>
    </source>
</evidence>
<comment type="catalytic activity">
    <reaction evidence="1">
        <text>ATP + protein L-histidine = ADP + protein N-phospho-L-histidine.</text>
        <dbReference type="EC" id="2.7.13.3"/>
    </reaction>
</comment>
<feature type="transmembrane region" description="Helical" evidence="9">
    <location>
        <begin position="28"/>
        <end position="51"/>
    </location>
</feature>
<dbReference type="SMART" id="SM00086">
    <property type="entry name" value="PAC"/>
    <property type="match status" value="2"/>
</dbReference>
<comment type="caution">
    <text evidence="12">The sequence shown here is derived from an EMBL/GenBank/DDBJ whole genome shotgun (WGS) entry which is preliminary data.</text>
</comment>
<evidence type="ECO:0000256" key="6">
    <source>
        <dbReference type="ARBA" id="ARBA00022777"/>
    </source>
</evidence>
<accession>A0ABV0J1E6</accession>
<dbReference type="PROSITE" id="PS50112">
    <property type="entry name" value="PAS"/>
    <property type="match status" value="2"/>
</dbReference>
<dbReference type="Pfam" id="PF08447">
    <property type="entry name" value="PAS_3"/>
    <property type="match status" value="1"/>
</dbReference>
<evidence type="ECO:0000256" key="5">
    <source>
        <dbReference type="ARBA" id="ARBA00022741"/>
    </source>
</evidence>
<dbReference type="SUPFAM" id="SSF55785">
    <property type="entry name" value="PYP-like sensor domain (PAS domain)"/>
    <property type="match status" value="2"/>
</dbReference>
<keyword evidence="13" id="KW-1185">Reference proteome</keyword>